<evidence type="ECO:0000313" key="2">
    <source>
        <dbReference type="EMBL" id="KAF2732937.1"/>
    </source>
</evidence>
<dbReference type="AlphaFoldDB" id="A0A9P4QXE5"/>
<organism evidence="2 3">
    <name type="scientific">Polyplosphaeria fusca</name>
    <dbReference type="NCBI Taxonomy" id="682080"/>
    <lineage>
        <taxon>Eukaryota</taxon>
        <taxon>Fungi</taxon>
        <taxon>Dikarya</taxon>
        <taxon>Ascomycota</taxon>
        <taxon>Pezizomycotina</taxon>
        <taxon>Dothideomycetes</taxon>
        <taxon>Pleosporomycetidae</taxon>
        <taxon>Pleosporales</taxon>
        <taxon>Tetraplosphaeriaceae</taxon>
        <taxon>Polyplosphaeria</taxon>
    </lineage>
</organism>
<dbReference type="Proteomes" id="UP000799444">
    <property type="component" value="Unassembled WGS sequence"/>
</dbReference>
<name>A0A9P4QXE5_9PLEO</name>
<feature type="compositionally biased region" description="Polar residues" evidence="1">
    <location>
        <begin position="71"/>
        <end position="89"/>
    </location>
</feature>
<dbReference type="EMBL" id="ML996169">
    <property type="protein sequence ID" value="KAF2732937.1"/>
    <property type="molecule type" value="Genomic_DNA"/>
</dbReference>
<feature type="region of interest" description="Disordered" evidence="1">
    <location>
        <begin position="281"/>
        <end position="439"/>
    </location>
</feature>
<keyword evidence="3" id="KW-1185">Reference proteome</keyword>
<protein>
    <submittedName>
        <fullName evidence="2">Uncharacterized protein</fullName>
    </submittedName>
</protein>
<gene>
    <name evidence="2" type="ORF">EJ04DRAFT_565553</name>
</gene>
<proteinExistence type="predicted"/>
<feature type="compositionally biased region" description="Low complexity" evidence="1">
    <location>
        <begin position="154"/>
        <end position="164"/>
    </location>
</feature>
<sequence>MTKYSSYPKRKLDEMSYSGELIGPDRKRHNADYKPDIKSEARDHTASNLSTKPSTDDTKSSAESDKERSDSNSGSNKKTTRESSLSRGFNDSIDSGDSQSSDHRNDRNNSNGGVKGNESIDREASDSAKDSDDSEGNRELAADEECENDVSNGKSSASASISLEILKRRRTKFSQMQASEHSSKGSMDSRSRKVGDTVGSDSEDASNATEDIEEASIAGLEENSSAGELEALPTPNFVFKPPPQGRKRKSCLQELDYEDRKVETAATGTFTGRYNLRHKKRKVDTDIDIADQGSSVKPPIATVVRRQYQFRDRKKLKTASRTGVSGGNHSSREKDEVESSGDSDVAASHSRRRHYSPSDSDSDSDKFIPVNDSSESEIDDVLVKVQSKKKKQLTRAMEQDADEDSEEGWKPQKKRPRKAAVRKNTKKIKFSSGKKRGRR</sequence>
<feature type="compositionally biased region" description="Basic and acidic residues" evidence="1">
    <location>
        <begin position="30"/>
        <end position="45"/>
    </location>
</feature>
<feature type="compositionally biased region" description="Basic residues" evidence="1">
    <location>
        <begin position="411"/>
        <end position="439"/>
    </location>
</feature>
<evidence type="ECO:0000313" key="3">
    <source>
        <dbReference type="Proteomes" id="UP000799444"/>
    </source>
</evidence>
<reference evidence="2" key="1">
    <citation type="journal article" date="2020" name="Stud. Mycol.">
        <title>101 Dothideomycetes genomes: a test case for predicting lifestyles and emergence of pathogens.</title>
        <authorList>
            <person name="Haridas S."/>
            <person name="Albert R."/>
            <person name="Binder M."/>
            <person name="Bloem J."/>
            <person name="Labutti K."/>
            <person name="Salamov A."/>
            <person name="Andreopoulos B."/>
            <person name="Baker S."/>
            <person name="Barry K."/>
            <person name="Bills G."/>
            <person name="Bluhm B."/>
            <person name="Cannon C."/>
            <person name="Castanera R."/>
            <person name="Culley D."/>
            <person name="Daum C."/>
            <person name="Ezra D."/>
            <person name="Gonzalez J."/>
            <person name="Henrissat B."/>
            <person name="Kuo A."/>
            <person name="Liang C."/>
            <person name="Lipzen A."/>
            <person name="Lutzoni F."/>
            <person name="Magnuson J."/>
            <person name="Mondo S."/>
            <person name="Nolan M."/>
            <person name="Ohm R."/>
            <person name="Pangilinan J."/>
            <person name="Park H.-J."/>
            <person name="Ramirez L."/>
            <person name="Alfaro M."/>
            <person name="Sun H."/>
            <person name="Tritt A."/>
            <person name="Yoshinaga Y."/>
            <person name="Zwiers L.-H."/>
            <person name="Turgeon B."/>
            <person name="Goodwin S."/>
            <person name="Spatafora J."/>
            <person name="Crous P."/>
            <person name="Grigoriev I."/>
        </authorList>
    </citation>
    <scope>NUCLEOTIDE SEQUENCE</scope>
    <source>
        <strain evidence="2">CBS 125425</strain>
    </source>
</reference>
<feature type="compositionally biased region" description="Basic and acidic residues" evidence="1">
    <location>
        <begin position="54"/>
        <end position="70"/>
    </location>
</feature>
<evidence type="ECO:0000256" key="1">
    <source>
        <dbReference type="SAM" id="MobiDB-lite"/>
    </source>
</evidence>
<feature type="compositionally biased region" description="Basic and acidic residues" evidence="1">
    <location>
        <begin position="181"/>
        <end position="195"/>
    </location>
</feature>
<comment type="caution">
    <text evidence="2">The sequence shown here is derived from an EMBL/GenBank/DDBJ whole genome shotgun (WGS) entry which is preliminary data.</text>
</comment>
<feature type="region of interest" description="Disordered" evidence="1">
    <location>
        <begin position="1"/>
        <end position="248"/>
    </location>
</feature>
<accession>A0A9P4QXE5</accession>
<feature type="compositionally biased region" description="Polar residues" evidence="1">
    <location>
        <begin position="319"/>
        <end position="329"/>
    </location>
</feature>
<feature type="compositionally biased region" description="Basic and acidic residues" evidence="1">
    <location>
        <begin position="118"/>
        <end position="141"/>
    </location>
</feature>